<dbReference type="GO" id="GO:0005604">
    <property type="term" value="C:basement membrane"/>
    <property type="evidence" value="ECO:0007669"/>
    <property type="project" value="UniProtKB-ARBA"/>
</dbReference>
<reference evidence="9" key="1">
    <citation type="submission" date="2025-08" db="UniProtKB">
        <authorList>
            <consortium name="Ensembl"/>
        </authorList>
    </citation>
    <scope>IDENTIFICATION</scope>
</reference>
<dbReference type="InterPro" id="IPR002049">
    <property type="entry name" value="LE_dom"/>
</dbReference>
<dbReference type="Ensembl" id="ENSSLDT00000020343.1">
    <property type="protein sequence ID" value="ENSSLDP00000019683.1"/>
    <property type="gene ID" value="ENSSLDG00000015443.1"/>
</dbReference>
<keyword evidence="1 7" id="KW-0732">Signal</keyword>
<evidence type="ECO:0000256" key="1">
    <source>
        <dbReference type="ARBA" id="ARBA00022729"/>
    </source>
</evidence>
<keyword evidence="3 6" id="KW-1015">Disulfide bond</keyword>
<evidence type="ECO:0000256" key="3">
    <source>
        <dbReference type="ARBA" id="ARBA00023157"/>
    </source>
</evidence>
<keyword evidence="10" id="KW-1185">Reference proteome</keyword>
<dbReference type="PANTHER" id="PTHR10574">
    <property type="entry name" value="NETRIN/LAMININ-RELATED"/>
    <property type="match status" value="1"/>
</dbReference>
<protein>
    <recommendedName>
        <fullName evidence="8">Laminin EGF-like domain-containing protein</fullName>
    </recommendedName>
</protein>
<proteinExistence type="predicted"/>
<dbReference type="GO" id="GO:0009888">
    <property type="term" value="P:tissue development"/>
    <property type="evidence" value="ECO:0007669"/>
    <property type="project" value="TreeGrafter"/>
</dbReference>
<dbReference type="Proteomes" id="UP000261360">
    <property type="component" value="Unplaced"/>
</dbReference>
<feature type="disulfide bond" evidence="6">
    <location>
        <begin position="82"/>
        <end position="94"/>
    </location>
</feature>
<feature type="domain" description="Laminin EGF-like" evidence="8">
    <location>
        <begin position="82"/>
        <end position="127"/>
    </location>
</feature>
<evidence type="ECO:0000313" key="10">
    <source>
        <dbReference type="Proteomes" id="UP000261360"/>
    </source>
</evidence>
<dbReference type="PANTHER" id="PTHR10574:SF240">
    <property type="entry name" value="LAMININ SUBUNIT GAMMA-3"/>
    <property type="match status" value="1"/>
</dbReference>
<dbReference type="AlphaFoldDB" id="A0A3B4XUU1"/>
<dbReference type="Gene3D" id="2.10.25.10">
    <property type="entry name" value="Laminin"/>
    <property type="match status" value="2"/>
</dbReference>
<evidence type="ECO:0000313" key="9">
    <source>
        <dbReference type="Ensembl" id="ENSSLDP00000019683.1"/>
    </source>
</evidence>
<reference evidence="9" key="2">
    <citation type="submission" date="2025-09" db="UniProtKB">
        <authorList>
            <consortium name="Ensembl"/>
        </authorList>
    </citation>
    <scope>IDENTIFICATION</scope>
</reference>
<feature type="chain" id="PRO_5017235457" description="Laminin EGF-like domain-containing protein" evidence="7">
    <location>
        <begin position="21"/>
        <end position="127"/>
    </location>
</feature>
<dbReference type="CDD" id="cd00055">
    <property type="entry name" value="EGF_Lam"/>
    <property type="match status" value="1"/>
</dbReference>
<organism evidence="9 10">
    <name type="scientific">Seriola lalandi dorsalis</name>
    <dbReference type="NCBI Taxonomy" id="1841481"/>
    <lineage>
        <taxon>Eukaryota</taxon>
        <taxon>Metazoa</taxon>
        <taxon>Chordata</taxon>
        <taxon>Craniata</taxon>
        <taxon>Vertebrata</taxon>
        <taxon>Euteleostomi</taxon>
        <taxon>Actinopterygii</taxon>
        <taxon>Neopterygii</taxon>
        <taxon>Teleostei</taxon>
        <taxon>Neoteleostei</taxon>
        <taxon>Acanthomorphata</taxon>
        <taxon>Carangaria</taxon>
        <taxon>Carangiformes</taxon>
        <taxon>Carangidae</taxon>
        <taxon>Seriola</taxon>
    </lineage>
</organism>
<feature type="disulfide bond" evidence="6">
    <location>
        <begin position="102"/>
        <end position="111"/>
    </location>
</feature>
<dbReference type="PROSITE" id="PS01248">
    <property type="entry name" value="EGF_LAM_1"/>
    <property type="match status" value="2"/>
</dbReference>
<dbReference type="Pfam" id="PF00053">
    <property type="entry name" value="EGF_laminin"/>
    <property type="match status" value="2"/>
</dbReference>
<accession>A0A3B4XUU1</accession>
<dbReference type="SMART" id="SM00180">
    <property type="entry name" value="EGF_Lam"/>
    <property type="match status" value="2"/>
</dbReference>
<dbReference type="GO" id="GO:0009887">
    <property type="term" value="P:animal organ morphogenesis"/>
    <property type="evidence" value="ECO:0007669"/>
    <property type="project" value="TreeGrafter"/>
</dbReference>
<name>A0A3B4XUU1_SERLL</name>
<evidence type="ECO:0000256" key="5">
    <source>
        <dbReference type="ARBA" id="ARBA00023292"/>
    </source>
</evidence>
<dbReference type="FunFam" id="2.10.25.10:FF:000067">
    <property type="entry name" value="Laminin subunit gamma 1"/>
    <property type="match status" value="1"/>
</dbReference>
<evidence type="ECO:0000259" key="8">
    <source>
        <dbReference type="PROSITE" id="PS50027"/>
    </source>
</evidence>
<dbReference type="GO" id="GO:0007411">
    <property type="term" value="P:axon guidance"/>
    <property type="evidence" value="ECO:0007669"/>
    <property type="project" value="TreeGrafter"/>
</dbReference>
<keyword evidence="2" id="KW-0677">Repeat</keyword>
<sequence length="127" mass="13965">TSTHWMCAMLVAVFIPHTYTTFKLLCCSYGRSDECVFDMEQYRSTGSGGRCVSCRDNTDGPHCERCRESHYRKSPEEPCLPCSCNINGSVSLQCDVEGRCACRVGVTGEKCDTCRAGFHSLGPGGCR</sequence>
<evidence type="ECO:0000256" key="2">
    <source>
        <dbReference type="ARBA" id="ARBA00022737"/>
    </source>
</evidence>
<dbReference type="PROSITE" id="PS50027">
    <property type="entry name" value="EGF_LAM_2"/>
    <property type="match status" value="1"/>
</dbReference>
<comment type="caution">
    <text evidence="6">Lacks conserved residue(s) required for the propagation of feature annotation.</text>
</comment>
<evidence type="ECO:0000256" key="4">
    <source>
        <dbReference type="ARBA" id="ARBA00023180"/>
    </source>
</evidence>
<keyword evidence="5 6" id="KW-0424">Laminin EGF-like domain</keyword>
<dbReference type="InterPro" id="IPR050440">
    <property type="entry name" value="Laminin/Netrin_ECM"/>
</dbReference>
<dbReference type="GeneTree" id="ENSGT00940000166104"/>
<evidence type="ECO:0000256" key="7">
    <source>
        <dbReference type="SAM" id="SignalP"/>
    </source>
</evidence>
<keyword evidence="4" id="KW-0325">Glycoprotein</keyword>
<feature type="signal peptide" evidence="7">
    <location>
        <begin position="1"/>
        <end position="20"/>
    </location>
</feature>
<dbReference type="SUPFAM" id="SSF57196">
    <property type="entry name" value="EGF/Laminin"/>
    <property type="match status" value="2"/>
</dbReference>
<dbReference type="FunFam" id="2.10.25.10:FF:000188">
    <property type="entry name" value="Laminin subunit gamma 2"/>
    <property type="match status" value="1"/>
</dbReference>
<evidence type="ECO:0000256" key="6">
    <source>
        <dbReference type="PROSITE-ProRule" id="PRU00460"/>
    </source>
</evidence>